<dbReference type="Proteomes" id="UP000752292">
    <property type="component" value="Unassembled WGS sequence"/>
</dbReference>
<dbReference type="PANTHER" id="PTHR32322">
    <property type="entry name" value="INNER MEMBRANE TRANSPORTER"/>
    <property type="match status" value="1"/>
</dbReference>
<feature type="transmembrane region" description="Helical" evidence="6">
    <location>
        <begin position="67"/>
        <end position="86"/>
    </location>
</feature>
<reference evidence="8" key="1">
    <citation type="submission" date="2020-07" db="EMBL/GenBank/DDBJ databases">
        <title>Huge and variable diversity of episymbiotic CPR bacteria and DPANN archaea in groundwater ecosystems.</title>
        <authorList>
            <person name="He C.Y."/>
            <person name="Keren R."/>
            <person name="Whittaker M."/>
            <person name="Farag I.F."/>
            <person name="Doudna J."/>
            <person name="Cate J.H.D."/>
            <person name="Banfield J.F."/>
        </authorList>
    </citation>
    <scope>NUCLEOTIDE SEQUENCE</scope>
    <source>
        <strain evidence="8">NC_groundwater_1370_Ag_S-0.2um_69_93</strain>
    </source>
</reference>
<comment type="subcellular location">
    <subcellularLocation>
        <location evidence="1">Membrane</location>
        <topology evidence="1">Multi-pass membrane protein</topology>
    </subcellularLocation>
</comment>
<feature type="transmembrane region" description="Helical" evidence="6">
    <location>
        <begin position="121"/>
        <end position="139"/>
    </location>
</feature>
<evidence type="ECO:0000313" key="9">
    <source>
        <dbReference type="Proteomes" id="UP000752292"/>
    </source>
</evidence>
<feature type="transmembrane region" description="Helical" evidence="6">
    <location>
        <begin position="98"/>
        <end position="115"/>
    </location>
</feature>
<dbReference type="InterPro" id="IPR000620">
    <property type="entry name" value="EamA_dom"/>
</dbReference>
<feature type="domain" description="EamA" evidence="7">
    <location>
        <begin position="6"/>
        <end position="138"/>
    </location>
</feature>
<evidence type="ECO:0000256" key="3">
    <source>
        <dbReference type="ARBA" id="ARBA00022692"/>
    </source>
</evidence>
<dbReference type="GO" id="GO:0016020">
    <property type="term" value="C:membrane"/>
    <property type="evidence" value="ECO:0007669"/>
    <property type="project" value="UniProtKB-SubCell"/>
</dbReference>
<feature type="transmembrane region" description="Helical" evidence="6">
    <location>
        <begin position="6"/>
        <end position="24"/>
    </location>
</feature>
<evidence type="ECO:0000256" key="1">
    <source>
        <dbReference type="ARBA" id="ARBA00004141"/>
    </source>
</evidence>
<dbReference type="Pfam" id="PF00892">
    <property type="entry name" value="EamA"/>
    <property type="match status" value="2"/>
</dbReference>
<name>A0A932ZVP8_UNCTE</name>
<evidence type="ECO:0000256" key="6">
    <source>
        <dbReference type="SAM" id="Phobius"/>
    </source>
</evidence>
<dbReference type="AlphaFoldDB" id="A0A932ZVP8"/>
<dbReference type="EMBL" id="JACQRX010000316">
    <property type="protein sequence ID" value="MBI4252241.1"/>
    <property type="molecule type" value="Genomic_DNA"/>
</dbReference>
<evidence type="ECO:0000256" key="2">
    <source>
        <dbReference type="ARBA" id="ARBA00007362"/>
    </source>
</evidence>
<keyword evidence="3 6" id="KW-0812">Transmembrane</keyword>
<feature type="transmembrane region" description="Helical" evidence="6">
    <location>
        <begin position="36"/>
        <end position="55"/>
    </location>
</feature>
<comment type="similarity">
    <text evidence="2">Belongs to the EamA transporter family.</text>
</comment>
<dbReference type="PANTHER" id="PTHR32322:SF2">
    <property type="entry name" value="EAMA DOMAIN-CONTAINING PROTEIN"/>
    <property type="match status" value="1"/>
</dbReference>
<organism evidence="8 9">
    <name type="scientific">Tectimicrobiota bacterium</name>
    <dbReference type="NCBI Taxonomy" id="2528274"/>
    <lineage>
        <taxon>Bacteria</taxon>
        <taxon>Pseudomonadati</taxon>
        <taxon>Nitrospinota/Tectimicrobiota group</taxon>
        <taxon>Candidatus Tectimicrobiota</taxon>
    </lineage>
</organism>
<keyword evidence="4 6" id="KW-1133">Transmembrane helix</keyword>
<sequence>MNLDIVLLYGISAALCNACADMFARSGLQRISAFRGAAIIIGGELLFLSIMLPLFGSSFPGGEMKYLWLLAAGMFHPGLFLVFFLIGIEKIGVSRAAPIKGSTPLFGALLAMFFLQERPTWVHLAGLVMVVGGIGLLTSRNPHGGWKRADAAWPAAAALAFGAGSLLWRKGLDGLPDPLAATFVGVLASLIVVGGYVMLTTRGAASAPGESKRVYFLISGLTTGCGMYLYVRALQHGEIYRVLPLVQLSPLFTVALSMIFLRRVERVTWEVVAGAVITVTGAVLVALKPWAFS</sequence>
<feature type="transmembrane region" description="Helical" evidence="6">
    <location>
        <begin position="267"/>
        <end position="287"/>
    </location>
</feature>
<gene>
    <name evidence="8" type="ORF">HY618_07250</name>
</gene>
<comment type="caution">
    <text evidence="8">The sequence shown here is derived from an EMBL/GenBank/DDBJ whole genome shotgun (WGS) entry which is preliminary data.</text>
</comment>
<dbReference type="Gene3D" id="1.10.3730.20">
    <property type="match status" value="2"/>
</dbReference>
<proteinExistence type="inferred from homology"/>
<dbReference type="SUPFAM" id="SSF103481">
    <property type="entry name" value="Multidrug resistance efflux transporter EmrE"/>
    <property type="match status" value="2"/>
</dbReference>
<accession>A0A932ZVP8</accession>
<feature type="transmembrane region" description="Helical" evidence="6">
    <location>
        <begin position="239"/>
        <end position="260"/>
    </location>
</feature>
<evidence type="ECO:0000256" key="4">
    <source>
        <dbReference type="ARBA" id="ARBA00022989"/>
    </source>
</evidence>
<dbReference type="InterPro" id="IPR037185">
    <property type="entry name" value="EmrE-like"/>
</dbReference>
<feature type="domain" description="EamA" evidence="7">
    <location>
        <begin position="155"/>
        <end position="286"/>
    </location>
</feature>
<evidence type="ECO:0000259" key="7">
    <source>
        <dbReference type="Pfam" id="PF00892"/>
    </source>
</evidence>
<evidence type="ECO:0000256" key="5">
    <source>
        <dbReference type="ARBA" id="ARBA00023136"/>
    </source>
</evidence>
<feature type="transmembrane region" description="Helical" evidence="6">
    <location>
        <begin position="151"/>
        <end position="168"/>
    </location>
</feature>
<dbReference type="InterPro" id="IPR050638">
    <property type="entry name" value="AA-Vitamin_Transporters"/>
</dbReference>
<keyword evidence="5 6" id="KW-0472">Membrane</keyword>
<feature type="transmembrane region" description="Helical" evidence="6">
    <location>
        <begin position="180"/>
        <end position="201"/>
    </location>
</feature>
<evidence type="ECO:0000313" key="8">
    <source>
        <dbReference type="EMBL" id="MBI4252241.1"/>
    </source>
</evidence>
<feature type="transmembrane region" description="Helical" evidence="6">
    <location>
        <begin position="213"/>
        <end position="233"/>
    </location>
</feature>
<protein>
    <submittedName>
        <fullName evidence="8">DMT family transporter</fullName>
    </submittedName>
</protein>